<evidence type="ECO:0000313" key="4">
    <source>
        <dbReference type="Proteomes" id="UP001215503"/>
    </source>
</evidence>
<evidence type="ECO:0000256" key="2">
    <source>
        <dbReference type="SAM" id="SignalP"/>
    </source>
</evidence>
<protein>
    <submittedName>
        <fullName evidence="3">DUF2259 domain-containing protein</fullName>
    </submittedName>
</protein>
<gene>
    <name evidence="3" type="ORF">P2G67_02175</name>
</gene>
<feature type="signal peptide" evidence="2">
    <location>
        <begin position="1"/>
        <end position="21"/>
    </location>
</feature>
<dbReference type="Proteomes" id="UP001215503">
    <property type="component" value="Unassembled WGS sequence"/>
</dbReference>
<dbReference type="RefSeq" id="WP_275819564.1">
    <property type="nucleotide sequence ID" value="NZ_JARHUD010000001.1"/>
</dbReference>
<dbReference type="EMBL" id="JARHUD010000001">
    <property type="protein sequence ID" value="MDF2094780.1"/>
    <property type="molecule type" value="Genomic_DNA"/>
</dbReference>
<name>A0ABT5YJ20_9PROT</name>
<proteinExistence type="predicted"/>
<evidence type="ECO:0000313" key="3">
    <source>
        <dbReference type="EMBL" id="MDF2094780.1"/>
    </source>
</evidence>
<keyword evidence="4" id="KW-1185">Reference proteome</keyword>
<feature type="region of interest" description="Disordered" evidence="1">
    <location>
        <begin position="249"/>
        <end position="269"/>
    </location>
</feature>
<keyword evidence="2" id="KW-0732">Signal</keyword>
<evidence type="ECO:0000256" key="1">
    <source>
        <dbReference type="SAM" id="MobiDB-lite"/>
    </source>
</evidence>
<reference evidence="3 4" key="1">
    <citation type="submission" date="2023-03" db="EMBL/GenBank/DDBJ databases">
        <title>Fodinicurvata sp. CAU 1616 isolated from sea sendiment.</title>
        <authorList>
            <person name="Kim W."/>
        </authorList>
    </citation>
    <scope>NUCLEOTIDE SEQUENCE [LARGE SCALE GENOMIC DNA]</scope>
    <source>
        <strain evidence="3 4">CAU 1616</strain>
    </source>
</reference>
<accession>A0ABT5YJ20</accession>
<organism evidence="3 4">
    <name type="scientific">Aquibaculum arenosum</name>
    <dbReference type="NCBI Taxonomy" id="3032591"/>
    <lineage>
        <taxon>Bacteria</taxon>
        <taxon>Pseudomonadati</taxon>
        <taxon>Pseudomonadota</taxon>
        <taxon>Alphaproteobacteria</taxon>
        <taxon>Rhodospirillales</taxon>
        <taxon>Rhodovibrionaceae</taxon>
        <taxon>Aquibaculum</taxon>
    </lineage>
</organism>
<dbReference type="Pfam" id="PF10016">
    <property type="entry name" value="DUF2259"/>
    <property type="match status" value="1"/>
</dbReference>
<feature type="chain" id="PRO_5045997551" evidence="2">
    <location>
        <begin position="22"/>
        <end position="537"/>
    </location>
</feature>
<sequence length="537" mass="57975">MAKLKSLGLLGLLCFAPPALAGSFTHDHVIGFSEDGRYFAFETYGLQRGSGLPYANLFVVDLPRNAWVEGTPYRARMDERKMMEVEAAPYAALGQVRADALQAAAGTLERLAIERPATRLFARGLGEVHDASAEAIISTPHPDDPTQAPLASMTLLLDSVARPGGADHCWEPDSLRGYQLSLEHPDGRGEVIHADERIPASRGCPRAYILDAVLSAGYPQEGDLGVALISVWRDGFEGLERHVIAQPVPLPTASSDNRSAGQADERSEVAGSMEEIIEGWLAGTTPRDVPAMSQALQETLPANPDSVFWPDAELSPLARAALLLEQEEPALPFTRTQFQVETRQLAPEGAGGPSTVTLVRADRFNVGPQRREDLIEELGAEVVAPAAEFGEGPHVEWRFVMRPLQGMRADLVAAGRREVSDADQQHCGLQPCHSSLPTSLAQSQEPELHALQELPFDPPYDAEHQGRLTAPAALDLLERLVGEQAAAAPEGLFVVEQDLGQDSGMEAHWFAERHSGQPAAQVLSLPGPALFVTPSWE</sequence>
<dbReference type="InterPro" id="IPR018725">
    <property type="entry name" value="DUF2259_secreted"/>
</dbReference>
<comment type="caution">
    <text evidence="3">The sequence shown here is derived from an EMBL/GenBank/DDBJ whole genome shotgun (WGS) entry which is preliminary data.</text>
</comment>